<dbReference type="Gene3D" id="1.20.5.170">
    <property type="match status" value="1"/>
</dbReference>
<protein>
    <recommendedName>
        <fullName evidence="6">Keratin, type I cytoskeletal 19</fullName>
    </recommendedName>
    <alternativeName>
        <fullName evidence="7">Cytokeratin-19</fullName>
    </alternativeName>
    <alternativeName>
        <fullName evidence="8">Keratin-19</fullName>
    </alternativeName>
</protein>
<keyword evidence="4 10" id="KW-0175">Coiled coil</keyword>
<evidence type="ECO:0000256" key="11">
    <source>
        <dbReference type="SAM" id="MobiDB-lite"/>
    </source>
</evidence>
<comment type="function">
    <text evidence="5">Involved in the organization of myofibers. Together with KRT8, helps to link the contractile apparatus to dystrophin at the costameres of striated muscle.</text>
</comment>
<accession>A0AAV7Q999</accession>
<feature type="coiled-coil region" evidence="10">
    <location>
        <begin position="105"/>
        <end position="139"/>
    </location>
</feature>
<dbReference type="GO" id="GO:0045109">
    <property type="term" value="P:intermediate filament organization"/>
    <property type="evidence" value="ECO:0007669"/>
    <property type="project" value="TreeGrafter"/>
</dbReference>
<evidence type="ECO:0000256" key="9">
    <source>
        <dbReference type="RuleBase" id="RU000685"/>
    </source>
</evidence>
<evidence type="ECO:0000313" key="14">
    <source>
        <dbReference type="Proteomes" id="UP001066276"/>
    </source>
</evidence>
<keyword evidence="1" id="KW-0597">Phosphoprotein</keyword>
<organism evidence="13 14">
    <name type="scientific">Pleurodeles waltl</name>
    <name type="common">Iberian ribbed newt</name>
    <dbReference type="NCBI Taxonomy" id="8319"/>
    <lineage>
        <taxon>Eukaryota</taxon>
        <taxon>Metazoa</taxon>
        <taxon>Chordata</taxon>
        <taxon>Craniata</taxon>
        <taxon>Vertebrata</taxon>
        <taxon>Euteleostomi</taxon>
        <taxon>Amphibia</taxon>
        <taxon>Batrachia</taxon>
        <taxon>Caudata</taxon>
        <taxon>Salamandroidea</taxon>
        <taxon>Salamandridae</taxon>
        <taxon>Pleurodelinae</taxon>
        <taxon>Pleurodeles</taxon>
    </lineage>
</organism>
<evidence type="ECO:0000256" key="4">
    <source>
        <dbReference type="ARBA" id="ARBA00023054"/>
    </source>
</evidence>
<proteinExistence type="inferred from homology"/>
<evidence type="ECO:0000259" key="12">
    <source>
        <dbReference type="PROSITE" id="PS51842"/>
    </source>
</evidence>
<evidence type="ECO:0000256" key="7">
    <source>
        <dbReference type="ARBA" id="ARBA00041710"/>
    </source>
</evidence>
<keyword evidence="2" id="KW-0416">Keratin</keyword>
<dbReference type="SMART" id="SM01391">
    <property type="entry name" value="Filament"/>
    <property type="match status" value="1"/>
</dbReference>
<evidence type="ECO:0000256" key="1">
    <source>
        <dbReference type="ARBA" id="ARBA00022553"/>
    </source>
</evidence>
<evidence type="ECO:0000313" key="13">
    <source>
        <dbReference type="EMBL" id="KAJ1135797.1"/>
    </source>
</evidence>
<evidence type="ECO:0000256" key="10">
    <source>
        <dbReference type="SAM" id="Coils"/>
    </source>
</evidence>
<feature type="compositionally biased region" description="Polar residues" evidence="11">
    <location>
        <begin position="1"/>
        <end position="16"/>
    </location>
</feature>
<dbReference type="InterPro" id="IPR002957">
    <property type="entry name" value="Keratin_I"/>
</dbReference>
<comment type="caution">
    <text evidence="13">The sequence shown here is derived from an EMBL/GenBank/DDBJ whole genome shotgun (WGS) entry which is preliminary data.</text>
</comment>
<dbReference type="Gene3D" id="1.20.5.500">
    <property type="entry name" value="Single helix bin"/>
    <property type="match status" value="1"/>
</dbReference>
<dbReference type="GO" id="GO:0005198">
    <property type="term" value="F:structural molecule activity"/>
    <property type="evidence" value="ECO:0007669"/>
    <property type="project" value="InterPro"/>
</dbReference>
<evidence type="ECO:0000256" key="6">
    <source>
        <dbReference type="ARBA" id="ARBA00040324"/>
    </source>
</evidence>
<dbReference type="GO" id="GO:0005882">
    <property type="term" value="C:intermediate filament"/>
    <property type="evidence" value="ECO:0007669"/>
    <property type="project" value="UniProtKB-KW"/>
</dbReference>
<feature type="region of interest" description="Disordered" evidence="11">
    <location>
        <begin position="408"/>
        <end position="427"/>
    </location>
</feature>
<feature type="domain" description="IF rod" evidence="12">
    <location>
        <begin position="101"/>
        <end position="412"/>
    </location>
</feature>
<reference evidence="13" key="1">
    <citation type="journal article" date="2022" name="bioRxiv">
        <title>Sequencing and chromosome-scale assembly of the giantPleurodeles waltlgenome.</title>
        <authorList>
            <person name="Brown T."/>
            <person name="Elewa A."/>
            <person name="Iarovenko S."/>
            <person name="Subramanian E."/>
            <person name="Araus A.J."/>
            <person name="Petzold A."/>
            <person name="Susuki M."/>
            <person name="Suzuki K.-i.T."/>
            <person name="Hayashi T."/>
            <person name="Toyoda A."/>
            <person name="Oliveira C."/>
            <person name="Osipova E."/>
            <person name="Leigh N.D."/>
            <person name="Simon A."/>
            <person name="Yun M.H."/>
        </authorList>
    </citation>
    <scope>NUCLEOTIDE SEQUENCE</scope>
    <source>
        <strain evidence="13">20211129_DDA</strain>
        <tissue evidence="13">Liver</tissue>
    </source>
</reference>
<evidence type="ECO:0000256" key="2">
    <source>
        <dbReference type="ARBA" id="ARBA00022744"/>
    </source>
</evidence>
<dbReference type="PRINTS" id="PR01248">
    <property type="entry name" value="TYPE1KERATIN"/>
</dbReference>
<keyword evidence="14" id="KW-1185">Reference proteome</keyword>
<feature type="coiled-coil region" evidence="10">
    <location>
        <begin position="204"/>
        <end position="245"/>
    </location>
</feature>
<dbReference type="InterPro" id="IPR018039">
    <property type="entry name" value="IF_conserved"/>
</dbReference>
<sequence>MSLNYSFRQSTSSSQRGPAGLGSRVVAFKAPSVHGGYGGHGVSVSSARLVSSGFGGGYGGGYGGSVGGGYGAGFGSGGGATYGVGFGGVNAAAAGILGGSEKETMQNLNDRLGNYLERVRSLEAANSDLELKIRDWYEKQGPSPTRDYSHYYKTIEDLRDKIYNATIDNSKVVLQVDNARLAADDFRSKFENEQSLRVSVEADINGLRRVLDELTLSRTDLEMQIENLKEELAYLKKNHEEELGSMRGQVGGQVSVEVDAAPALDLGRVLAEMRDQYEQMANKNRLDAEAWFMSKTEELNKEVATHTQEVQTSRTEITDLRRTMQGLEIELQSQLSMKASLEGTLAETEARYCAQLQQIQGMISQLEAQLSNLRSDMEHQNFEYKRLMDIKNRLEMEIATYRQLLEGGDAHVSGGPQSTDASKIGGK</sequence>
<dbReference type="Pfam" id="PF00038">
    <property type="entry name" value="Filament"/>
    <property type="match status" value="1"/>
</dbReference>
<feature type="coiled-coil region" evidence="10">
    <location>
        <begin position="356"/>
        <end position="404"/>
    </location>
</feature>
<evidence type="ECO:0000256" key="3">
    <source>
        <dbReference type="ARBA" id="ARBA00022754"/>
    </source>
</evidence>
<dbReference type="PROSITE" id="PS00226">
    <property type="entry name" value="IF_ROD_1"/>
    <property type="match status" value="1"/>
</dbReference>
<evidence type="ECO:0000256" key="5">
    <source>
        <dbReference type="ARBA" id="ARBA00037562"/>
    </source>
</evidence>
<comment type="similarity">
    <text evidence="9">Belongs to the intermediate filament family.</text>
</comment>
<dbReference type="FunFam" id="1.20.5.500:FF:000001">
    <property type="entry name" value="Type II keratin 23"/>
    <property type="match status" value="1"/>
</dbReference>
<name>A0AAV7Q999_PLEWA</name>
<dbReference type="PROSITE" id="PS51842">
    <property type="entry name" value="IF_ROD_2"/>
    <property type="match status" value="1"/>
</dbReference>
<dbReference type="PANTHER" id="PTHR23239">
    <property type="entry name" value="INTERMEDIATE FILAMENT"/>
    <property type="match status" value="1"/>
</dbReference>
<dbReference type="FunFam" id="1.20.5.170:FF:000002">
    <property type="entry name" value="Type I keratin KA11"/>
    <property type="match status" value="1"/>
</dbReference>
<evidence type="ECO:0000256" key="8">
    <source>
        <dbReference type="ARBA" id="ARBA00042489"/>
    </source>
</evidence>
<dbReference type="GO" id="GO:0030855">
    <property type="term" value="P:epithelial cell differentiation"/>
    <property type="evidence" value="ECO:0007669"/>
    <property type="project" value="TreeGrafter"/>
</dbReference>
<dbReference type="SUPFAM" id="SSF64593">
    <property type="entry name" value="Intermediate filament protein, coiled coil region"/>
    <property type="match status" value="2"/>
</dbReference>
<dbReference type="PANTHER" id="PTHR23239:SF14">
    <property type="entry name" value="KERATIN, TYPE I CYTOSKELETAL 19"/>
    <property type="match status" value="1"/>
</dbReference>
<dbReference type="InterPro" id="IPR039008">
    <property type="entry name" value="IF_rod_dom"/>
</dbReference>
<dbReference type="Proteomes" id="UP001066276">
    <property type="component" value="Chromosome 6"/>
</dbReference>
<dbReference type="AlphaFoldDB" id="A0AAV7Q999"/>
<dbReference type="EMBL" id="JANPWB010000010">
    <property type="protein sequence ID" value="KAJ1135797.1"/>
    <property type="molecule type" value="Genomic_DNA"/>
</dbReference>
<feature type="region of interest" description="Disordered" evidence="11">
    <location>
        <begin position="1"/>
        <end position="20"/>
    </location>
</feature>
<dbReference type="FunFam" id="1.20.5.1160:FF:000002">
    <property type="entry name" value="Type I keratin 10"/>
    <property type="match status" value="1"/>
</dbReference>
<gene>
    <name evidence="13" type="ORF">NDU88_002227</name>
</gene>
<dbReference type="Gene3D" id="1.20.5.1160">
    <property type="entry name" value="Vasodilator-stimulated phosphoprotein"/>
    <property type="match status" value="1"/>
</dbReference>
<keyword evidence="3 9" id="KW-0403">Intermediate filament</keyword>